<evidence type="ECO:0000256" key="1">
    <source>
        <dbReference type="SAM" id="Phobius"/>
    </source>
</evidence>
<evidence type="ECO:0000313" key="2">
    <source>
        <dbReference type="EMBL" id="RDB57429.1"/>
    </source>
</evidence>
<dbReference type="AlphaFoldDB" id="A0A369LFH8"/>
<keyword evidence="1" id="KW-0812">Transmembrane</keyword>
<name>A0A369LFH8_9ACTN</name>
<protein>
    <submittedName>
        <fullName evidence="2">Uncharacterized protein</fullName>
    </submittedName>
</protein>
<evidence type="ECO:0000313" key="3">
    <source>
        <dbReference type="Proteomes" id="UP000253792"/>
    </source>
</evidence>
<feature type="transmembrane region" description="Helical" evidence="1">
    <location>
        <begin position="59"/>
        <end position="79"/>
    </location>
</feature>
<keyword evidence="1" id="KW-1133">Transmembrane helix</keyword>
<keyword evidence="3" id="KW-1185">Reference proteome</keyword>
<feature type="transmembrane region" description="Helical" evidence="1">
    <location>
        <begin position="34"/>
        <end position="52"/>
    </location>
</feature>
<proteinExistence type="predicted"/>
<feature type="transmembrane region" description="Helical" evidence="1">
    <location>
        <begin position="99"/>
        <end position="123"/>
    </location>
</feature>
<dbReference type="OrthoDB" id="3199450at2"/>
<dbReference type="RefSeq" id="WP_114619935.1">
    <property type="nucleotide sequence ID" value="NZ_PPTP01000001.1"/>
</dbReference>
<gene>
    <name evidence="2" type="ORF">C1880_00980</name>
</gene>
<dbReference type="EMBL" id="PPTP01000001">
    <property type="protein sequence ID" value="RDB57429.1"/>
    <property type="molecule type" value="Genomic_DNA"/>
</dbReference>
<comment type="caution">
    <text evidence="2">The sequence shown here is derived from an EMBL/GenBank/DDBJ whole genome shotgun (WGS) entry which is preliminary data.</text>
</comment>
<reference evidence="2 3" key="1">
    <citation type="journal article" date="2018" name="Elife">
        <title>Discovery and characterization of a prevalent human gut bacterial enzyme sufficient for the inactivation of a family of plant toxins.</title>
        <authorList>
            <person name="Koppel N."/>
            <person name="Bisanz J.E."/>
            <person name="Pandelia M.E."/>
            <person name="Turnbaugh P.J."/>
            <person name="Balskus E.P."/>
        </authorList>
    </citation>
    <scope>NUCLEOTIDE SEQUENCE [LARGE SCALE GENOMIC DNA]</scope>
    <source>
        <strain evidence="3">anaerobia AP69FAA</strain>
    </source>
</reference>
<dbReference type="Proteomes" id="UP000253792">
    <property type="component" value="Unassembled WGS sequence"/>
</dbReference>
<sequence length="124" mass="13242">MVVPLIASALLLDFFGCMMPLALVEDTKAFKVGVFLIWAALVADSVLMGLFYPRELAGVNPLLAAGLESICLICAMYPLHGFASNLAPCGIRVDIAAALAFIDFLVTAVGYVSLLLGTIWLIFF</sequence>
<organism evidence="2 3">
    <name type="scientific">Senegalimassilia anaerobia</name>
    <dbReference type="NCBI Taxonomy" id="1473216"/>
    <lineage>
        <taxon>Bacteria</taxon>
        <taxon>Bacillati</taxon>
        <taxon>Actinomycetota</taxon>
        <taxon>Coriobacteriia</taxon>
        <taxon>Coriobacteriales</taxon>
        <taxon>Coriobacteriaceae</taxon>
        <taxon>Senegalimassilia</taxon>
    </lineage>
</organism>
<accession>A0A369LFH8</accession>
<keyword evidence="1" id="KW-0472">Membrane</keyword>